<feature type="transmembrane region" description="Helical" evidence="2">
    <location>
        <begin position="559"/>
        <end position="580"/>
    </location>
</feature>
<dbReference type="OrthoDB" id="10471077at2759"/>
<dbReference type="EMBL" id="GL870877">
    <property type="protein sequence ID" value="EIJ88966.1"/>
    <property type="molecule type" value="Genomic_DNA"/>
</dbReference>
<organism evidence="3 4">
    <name type="scientific">Nematocida parisii (strain ERTm3)</name>
    <name type="common">Nematode killer fungus</name>
    <dbReference type="NCBI Taxonomy" id="935791"/>
    <lineage>
        <taxon>Eukaryota</taxon>
        <taxon>Fungi</taxon>
        <taxon>Fungi incertae sedis</taxon>
        <taxon>Microsporidia</taxon>
        <taxon>Nematocida</taxon>
    </lineage>
</organism>
<keyword evidence="2" id="KW-0472">Membrane</keyword>
<feature type="region of interest" description="Disordered" evidence="1">
    <location>
        <begin position="341"/>
        <end position="382"/>
    </location>
</feature>
<evidence type="ECO:0000256" key="2">
    <source>
        <dbReference type="SAM" id="Phobius"/>
    </source>
</evidence>
<evidence type="ECO:0000313" key="4">
    <source>
        <dbReference type="Proteomes" id="UP000002872"/>
    </source>
</evidence>
<evidence type="ECO:0000313" key="3">
    <source>
        <dbReference type="EMBL" id="EIJ88966.1"/>
    </source>
</evidence>
<sequence>MNSNNKEYLIQELKDTLANRSITPNKCDTVTKVLPIILEIFTRERITDRSHKSLELITYNTLCYMLDKYILEISNCTDDNIITAVEAAVNKTEEVINIIKNTEKEIPEKEKVKFFNLINNNHLFLFQGVLLRQIIQSDIRKALKPELTRKLKPVDKSTAIKKLFSKTRSGQTKLQRLIELLTENNGKFTEYIGNVEKVLKHNTQCAISNEDIEILNLFLYVDMSALYNSICVIRNAYIFKNFNGKSNQKFLSFFDNLFFFWSNPMTEGKEEEITRYNPNFLYDIINNTTGTIYIKEISKQIANDCLSTGVSQDKFNNTINTYKNSIITLLNTQSPVSNKLSTQSVVSNAQEPLNTEQSVVSNAQEPLNTEQSPGSNKLSTQSVVSTSKGALNRIKRGVSFITRAQDKIEDKIIGLTVTAVKTATQAKALLKEAKKAKAQPVQPVVQSVEAVQVQPVVQAVVEEEEIEVAEEAIDPVAEAADTVAEALTPNILIEAQAEAVKPVQVQPVKPVQAEAVQAVQAEAVQPVQAEAVQPVYSEAYSAAYSVDQAYVSIKNKLRNIILCVISIIIIIIISVLCVIYSGGISRYITQCIKYFSNIIYKVGNKINNTVGIKSSLEKIIEDIGGGVSNLFN</sequence>
<keyword evidence="2" id="KW-1133">Transmembrane helix</keyword>
<accession>I3EIB9</accession>
<dbReference type="HOGENOM" id="CLU_432837_0_0_1"/>
<protein>
    <submittedName>
        <fullName evidence="3">Uncharacterized protein</fullName>
    </submittedName>
</protein>
<dbReference type="Proteomes" id="UP000002872">
    <property type="component" value="Unassembled WGS sequence"/>
</dbReference>
<keyword evidence="4" id="KW-1185">Reference proteome</keyword>
<gene>
    <name evidence="3" type="ORF">NEQG_00785</name>
</gene>
<dbReference type="AlphaFoldDB" id="I3EIB9"/>
<dbReference type="VEuPathDB" id="MicrosporidiaDB:NEQG_00785"/>
<keyword evidence="2" id="KW-0812">Transmembrane</keyword>
<dbReference type="InParanoid" id="I3EIB9"/>
<reference evidence="3" key="1">
    <citation type="submission" date="2011-01" db="EMBL/GenBank/DDBJ databases">
        <title>The Genome Sequence of Nematocida parisii strain ERTm3.</title>
        <authorList>
            <consortium name="The Broad Institute Genome Sequencing Platform"/>
            <consortium name="The Broad Institute Genome Sequencing Center for Infectious Disease"/>
            <person name="Cuomo C."/>
            <person name="Troemel E."/>
            <person name="Young S.K."/>
            <person name="Zeng Q."/>
            <person name="Gargeya S."/>
            <person name="Fitzgerald M."/>
            <person name="Haas B."/>
            <person name="Abouelleil A."/>
            <person name="Alvarado L."/>
            <person name="Arachchi H.M."/>
            <person name="Berlin A."/>
            <person name="Chapman S.B."/>
            <person name="Gearin G."/>
            <person name="Goldberg J."/>
            <person name="Griggs A."/>
            <person name="Gujja S."/>
            <person name="Hansen M."/>
            <person name="Heiman D."/>
            <person name="Howarth C."/>
            <person name="Larimer J."/>
            <person name="Lui A."/>
            <person name="MacDonald P.J.P."/>
            <person name="McCowen C."/>
            <person name="Montmayeur A."/>
            <person name="Murphy C."/>
            <person name="Neiman D."/>
            <person name="Pearson M."/>
            <person name="Priest M."/>
            <person name="Roberts A."/>
            <person name="Saif S."/>
            <person name="Shea T."/>
            <person name="Sisk P."/>
            <person name="Stolte C."/>
            <person name="Sykes S."/>
            <person name="Wortman J."/>
            <person name="Nusbaum C."/>
            <person name="Birren B."/>
        </authorList>
    </citation>
    <scope>NUCLEOTIDE SEQUENCE</scope>
    <source>
        <strain evidence="3">ERTm3</strain>
    </source>
</reference>
<proteinExistence type="predicted"/>
<evidence type="ECO:0000256" key="1">
    <source>
        <dbReference type="SAM" id="MobiDB-lite"/>
    </source>
</evidence>
<name>I3EIB9_NEMP3</name>